<name>A0A4V2ML08_9SPHI</name>
<gene>
    <name evidence="2" type="ORF">EZ449_20960</name>
</gene>
<evidence type="ECO:0000313" key="3">
    <source>
        <dbReference type="Proteomes" id="UP000291485"/>
    </source>
</evidence>
<evidence type="ECO:0000259" key="1">
    <source>
        <dbReference type="Pfam" id="PF18864"/>
    </source>
</evidence>
<dbReference type="AlphaFoldDB" id="A0A4V2ML08"/>
<dbReference type="InterPro" id="IPR041304">
    <property type="entry name" value="AbiTii"/>
</dbReference>
<dbReference type="Pfam" id="PF18864">
    <property type="entry name" value="AbiTii"/>
    <property type="match status" value="1"/>
</dbReference>
<organism evidence="2 3">
    <name type="scientific">Pedobacter frigidisoli</name>
    <dbReference type="NCBI Taxonomy" id="2530455"/>
    <lineage>
        <taxon>Bacteria</taxon>
        <taxon>Pseudomonadati</taxon>
        <taxon>Bacteroidota</taxon>
        <taxon>Sphingobacteriia</taxon>
        <taxon>Sphingobacteriales</taxon>
        <taxon>Sphingobacteriaceae</taxon>
        <taxon>Pedobacter</taxon>
    </lineage>
</organism>
<reference evidence="2 3" key="1">
    <citation type="submission" date="2019-02" db="EMBL/GenBank/DDBJ databases">
        <title>Pedobacter sp. RP-3-11 sp. nov., isolated from Arctic soil.</title>
        <authorList>
            <person name="Dahal R.H."/>
        </authorList>
    </citation>
    <scope>NUCLEOTIDE SEQUENCE [LARGE SCALE GENOMIC DNA]</scope>
    <source>
        <strain evidence="2 3">RP-3-11</strain>
    </source>
</reference>
<keyword evidence="3" id="KW-1185">Reference proteome</keyword>
<evidence type="ECO:0000313" key="2">
    <source>
        <dbReference type="EMBL" id="TCD00267.1"/>
    </source>
</evidence>
<sequence>MMHDKNVFLIQNVINDLLDPQTSVEAALLKLNYFARLVKNDRLLKFTELEINGYKQETKVPAYRQTIAHLNVVLSDGHQNKTIDLPIENLEAPFNTQLRNIQVREGIRIVEAMAEKKIVENDQTIGTPVPSGMLAYIKKVTDKFTANGVSPISAMVSGNPTLTMQIISTVRYRMLGFATEIAEQFGYVIEIGSFTGHLQQNNQMINNYIQNQIVNNGNHNVNNTGNHAKVTRNKNRPKN</sequence>
<proteinExistence type="predicted"/>
<dbReference type="RefSeq" id="WP_131562608.1">
    <property type="nucleotide sequence ID" value="NZ_SJSN01000025.1"/>
</dbReference>
<comment type="caution">
    <text evidence="2">The sequence shown here is derived from an EMBL/GenBank/DDBJ whole genome shotgun (WGS) entry which is preliminary data.</text>
</comment>
<feature type="domain" description="AbiTii" evidence="1">
    <location>
        <begin position="9"/>
        <end position="206"/>
    </location>
</feature>
<protein>
    <recommendedName>
        <fullName evidence="1">AbiTii domain-containing protein</fullName>
    </recommendedName>
</protein>
<dbReference type="Proteomes" id="UP000291485">
    <property type="component" value="Unassembled WGS sequence"/>
</dbReference>
<dbReference type="OrthoDB" id="766804at2"/>
<accession>A0A4V2ML08</accession>
<dbReference type="EMBL" id="SJSN01000025">
    <property type="protein sequence ID" value="TCD00267.1"/>
    <property type="molecule type" value="Genomic_DNA"/>
</dbReference>